<dbReference type="PANTHER" id="PTHR11814">
    <property type="entry name" value="SULFATE TRANSPORTER"/>
    <property type="match status" value="1"/>
</dbReference>
<dbReference type="InterPro" id="IPR011547">
    <property type="entry name" value="SLC26A/SulP_dom"/>
</dbReference>
<dbReference type="Pfam" id="PF00916">
    <property type="entry name" value="Sulfate_transp"/>
    <property type="match status" value="1"/>
</dbReference>
<evidence type="ECO:0000313" key="7">
    <source>
        <dbReference type="EMBL" id="NCJ06283.1"/>
    </source>
</evidence>
<reference evidence="7" key="1">
    <citation type="submission" date="2019-12" db="EMBL/GenBank/DDBJ databases">
        <title>High-Quality draft genome sequences of three cyanobacteria isolated from the limestone walls of the Old Cathedral of Coimbra.</title>
        <authorList>
            <person name="Tiago I."/>
            <person name="Soares F."/>
            <person name="Portugal A."/>
        </authorList>
    </citation>
    <scope>NUCLEOTIDE SEQUENCE [LARGE SCALE GENOMIC DNA]</scope>
    <source>
        <strain evidence="7">C</strain>
    </source>
</reference>
<gene>
    <name evidence="7" type="ORF">GS597_07110</name>
</gene>
<feature type="transmembrane region" description="Helical" evidence="5">
    <location>
        <begin position="196"/>
        <end position="218"/>
    </location>
</feature>
<feature type="transmembrane region" description="Helical" evidence="5">
    <location>
        <begin position="37"/>
        <end position="56"/>
    </location>
</feature>
<dbReference type="GO" id="GO:0016020">
    <property type="term" value="C:membrane"/>
    <property type="evidence" value="ECO:0007669"/>
    <property type="project" value="UniProtKB-SubCell"/>
</dbReference>
<dbReference type="PROSITE" id="PS50801">
    <property type="entry name" value="STAS"/>
    <property type="match status" value="1"/>
</dbReference>
<evidence type="ECO:0000256" key="1">
    <source>
        <dbReference type="ARBA" id="ARBA00004141"/>
    </source>
</evidence>
<dbReference type="InterPro" id="IPR002645">
    <property type="entry name" value="STAS_dom"/>
</dbReference>
<evidence type="ECO:0000313" key="8">
    <source>
        <dbReference type="Proteomes" id="UP000607397"/>
    </source>
</evidence>
<dbReference type="InterPro" id="IPR001902">
    <property type="entry name" value="SLC26A/SulP_fam"/>
</dbReference>
<accession>A0A8K1ZY71</accession>
<proteinExistence type="predicted"/>
<keyword evidence="3 5" id="KW-1133">Transmembrane helix</keyword>
<dbReference type="GO" id="GO:0055085">
    <property type="term" value="P:transmembrane transport"/>
    <property type="evidence" value="ECO:0007669"/>
    <property type="project" value="InterPro"/>
</dbReference>
<name>A0A8K1ZY71_9CYAN</name>
<dbReference type="Proteomes" id="UP000607397">
    <property type="component" value="Unassembled WGS sequence"/>
</dbReference>
<feature type="transmembrane region" description="Helical" evidence="5">
    <location>
        <begin position="371"/>
        <end position="399"/>
    </location>
</feature>
<feature type="transmembrane region" description="Helical" evidence="5">
    <location>
        <begin position="164"/>
        <end position="184"/>
    </location>
</feature>
<keyword evidence="4 5" id="KW-0472">Membrane</keyword>
<keyword evidence="8" id="KW-1185">Reference proteome</keyword>
<dbReference type="Pfam" id="PF01740">
    <property type="entry name" value="STAS"/>
    <property type="match status" value="1"/>
</dbReference>
<protein>
    <submittedName>
        <fullName evidence="7">STAS domain-containing protein</fullName>
    </submittedName>
</protein>
<evidence type="ECO:0000259" key="6">
    <source>
        <dbReference type="PROSITE" id="PS50801"/>
    </source>
</evidence>
<dbReference type="Gene3D" id="3.30.750.24">
    <property type="entry name" value="STAS domain"/>
    <property type="match status" value="1"/>
</dbReference>
<comment type="subcellular location">
    <subcellularLocation>
        <location evidence="1">Membrane</location>
        <topology evidence="1">Multi-pass membrane protein</topology>
    </subcellularLocation>
</comment>
<feature type="transmembrane region" description="Helical" evidence="5">
    <location>
        <begin position="122"/>
        <end position="144"/>
    </location>
</feature>
<dbReference type="AlphaFoldDB" id="A0A8K1ZY71"/>
<feature type="transmembrane region" description="Helical" evidence="5">
    <location>
        <begin position="12"/>
        <end position="31"/>
    </location>
</feature>
<evidence type="ECO:0000256" key="5">
    <source>
        <dbReference type="SAM" id="Phobius"/>
    </source>
</evidence>
<keyword evidence="2 5" id="KW-0812">Transmembrane</keyword>
<feature type="transmembrane region" description="Helical" evidence="5">
    <location>
        <begin position="89"/>
        <end position="110"/>
    </location>
</feature>
<dbReference type="SUPFAM" id="SSF52091">
    <property type="entry name" value="SpoIIaa-like"/>
    <property type="match status" value="1"/>
</dbReference>
<evidence type="ECO:0000256" key="2">
    <source>
        <dbReference type="ARBA" id="ARBA00022692"/>
    </source>
</evidence>
<feature type="domain" description="STAS" evidence="6">
    <location>
        <begin position="429"/>
        <end position="538"/>
    </location>
</feature>
<evidence type="ECO:0000256" key="4">
    <source>
        <dbReference type="ARBA" id="ARBA00023136"/>
    </source>
</evidence>
<dbReference type="CDD" id="cd07042">
    <property type="entry name" value="STAS_SulP_like_sulfate_transporter"/>
    <property type="match status" value="1"/>
</dbReference>
<feature type="transmembrane region" description="Helical" evidence="5">
    <location>
        <begin position="316"/>
        <end position="334"/>
    </location>
</feature>
<feature type="transmembrane region" description="Helical" evidence="5">
    <location>
        <begin position="238"/>
        <end position="258"/>
    </location>
</feature>
<dbReference type="EMBL" id="WVIC01000011">
    <property type="protein sequence ID" value="NCJ06283.1"/>
    <property type="molecule type" value="Genomic_DNA"/>
</dbReference>
<comment type="caution">
    <text evidence="7">The sequence shown here is derived from an EMBL/GenBank/DDBJ whole genome shotgun (WGS) entry which is preliminary data.</text>
</comment>
<sequence>MVNPISFHHLRGDLFGGLTAAIVALPLALAFGVASGAGAISGLYGAIFLGLFASLLGGTPAQVSGPTGPMTVVITTVIATLVARHPETGLAMAFTVVMLGGVFQILLGVLRLGQYITLMPYTVISGFMSGVGVIIIVLQIPPLLGYTTPSGIWRTLQQLPQFLSQPNLLAAGLGLFTLTLVKLAPPRLNRILPAPLLALIAGTLISVIFLGQGAVPRIGSIPTGLPELKLPTLTFSDLRIMVSYGLMLGTLGSIDSLLTSLVADNITRTQHNPDKELIGQGIGNCLAGLFGGLPGAGATMRTVTNVQAGGRTPLSGIFHALTLLLITLGAGSLTTVIPHAVLAGLLIKVGLDIIDWSFIQRAPRLSFKATGLMYLVLSLTVFVDLITAVVVGVFIANILTLKRLTDIQTTRVRATSDPTQAAGLEAEEQELLTQAQGNILLFQLGGPLSFGAAKTLSQRLSIVQDYQVLLLDLSDVPVLGVTTALAIETMVEDAAKRQRHVFVVASFDQPRQRLRDLKLQRFAKVQILDNRLEALQAASALLSVKTT</sequence>
<dbReference type="InterPro" id="IPR036513">
    <property type="entry name" value="STAS_dom_sf"/>
</dbReference>
<feature type="transmembrane region" description="Helical" evidence="5">
    <location>
        <begin position="340"/>
        <end position="359"/>
    </location>
</feature>
<organism evidence="7 8">
    <name type="scientific">Petrachloros mirabilis ULC683</name>
    <dbReference type="NCBI Taxonomy" id="2781853"/>
    <lineage>
        <taxon>Bacteria</taxon>
        <taxon>Bacillati</taxon>
        <taxon>Cyanobacteriota</taxon>
        <taxon>Cyanophyceae</taxon>
        <taxon>Synechococcales</taxon>
        <taxon>Petrachlorosaceae</taxon>
        <taxon>Petrachloros</taxon>
        <taxon>Petrachloros mirabilis</taxon>
    </lineage>
</organism>
<evidence type="ECO:0000256" key="3">
    <source>
        <dbReference type="ARBA" id="ARBA00022989"/>
    </source>
</evidence>